<name>A0A6L2M7H9_TANCI</name>
<keyword evidence="1" id="KW-0479">Metal-binding</keyword>
<reference evidence="4" key="1">
    <citation type="journal article" date="2019" name="Sci. Rep.">
        <title>Draft genome of Tanacetum cinerariifolium, the natural source of mosquito coil.</title>
        <authorList>
            <person name="Yamashiro T."/>
            <person name="Shiraishi A."/>
            <person name="Satake H."/>
            <person name="Nakayama K."/>
        </authorList>
    </citation>
    <scope>NUCLEOTIDE SEQUENCE</scope>
</reference>
<dbReference type="Pfam" id="PF09331">
    <property type="entry name" value="DUF1985"/>
    <property type="match status" value="1"/>
</dbReference>
<keyword evidence="1" id="KW-0862">Zinc</keyword>
<evidence type="ECO:0000259" key="3">
    <source>
        <dbReference type="PROSITE" id="PS50158"/>
    </source>
</evidence>
<gene>
    <name evidence="4" type="ORF">Tci_041981</name>
</gene>
<dbReference type="AlphaFoldDB" id="A0A6L2M7H9"/>
<dbReference type="InterPro" id="IPR001878">
    <property type="entry name" value="Znf_CCHC"/>
</dbReference>
<feature type="compositionally biased region" description="Basic and acidic residues" evidence="2">
    <location>
        <begin position="305"/>
        <end position="319"/>
    </location>
</feature>
<evidence type="ECO:0000256" key="2">
    <source>
        <dbReference type="SAM" id="MobiDB-lite"/>
    </source>
</evidence>
<dbReference type="GO" id="GO:0003676">
    <property type="term" value="F:nucleic acid binding"/>
    <property type="evidence" value="ECO:0007669"/>
    <property type="project" value="InterPro"/>
</dbReference>
<dbReference type="InterPro" id="IPR015410">
    <property type="entry name" value="DUF1985"/>
</dbReference>
<dbReference type="GO" id="GO:0008270">
    <property type="term" value="F:zinc ion binding"/>
    <property type="evidence" value="ECO:0007669"/>
    <property type="project" value="UniProtKB-KW"/>
</dbReference>
<dbReference type="SMART" id="SM00343">
    <property type="entry name" value="ZnF_C2HC"/>
    <property type="match status" value="1"/>
</dbReference>
<sequence length="621" mass="70571">MNEVFDAKVTIHETLHTLTSIKALLGQSVNKRRRTMFCSTVFGKWLDFLEYSNDNLLLNYIFQHEIKQVQNNDVCPLIRYKIGNNHFEFGRQEFCLITGFAFGKIPNTDTFHGLQNSPFCNRVFPDKISKPLKKVRVLELLGLLKSPKKWYALFDEDSVKFCLLLVSNIIFMGQESKNYIADNLTELVDDLTAWDAYPRGEYFWRALYRSWSKIGKFKKGDYGALFAEWSNPILCMAPMSIEFNQQIICDAYVHDPQFVKQSKQVVELVPVYTKLVAITQGMNAIERFIKSRSDNMSEDSVAKQSVEKEIESSGGKRPESSISDVLNGELSFDKNTHNIYHGESSKNEALSEEIDPKEYDKNVYESGDGKVSESEIINVLTGEVSCDKYVGGFYDESQVNEYASFNFDNTENDSLSDMVKTGEEDIQLDGLEIVDDPLVLDQGVELLQLQSNKEELALLCGRMFPEEFDKIEKYIRGLPDMIQGSIVASKPKTMQEAVAITTELMDRKIRTFIERQIENKRKQDDNNYQAHQQPLKKQGVSIAYTARPGERKESPAATNNHRNPICYQCGNPGHYISDCPELGNQDHGNQARGTGAHVMVHALEGGETNQDLNDVEDDINA</sequence>
<evidence type="ECO:0000313" key="4">
    <source>
        <dbReference type="EMBL" id="GEU70003.1"/>
    </source>
</evidence>
<dbReference type="PANTHER" id="PTHR48449:SF1">
    <property type="entry name" value="DUF1985 DOMAIN-CONTAINING PROTEIN"/>
    <property type="match status" value="1"/>
</dbReference>
<dbReference type="PROSITE" id="PS50158">
    <property type="entry name" value="ZF_CCHC"/>
    <property type="match status" value="1"/>
</dbReference>
<evidence type="ECO:0000256" key="1">
    <source>
        <dbReference type="PROSITE-ProRule" id="PRU00047"/>
    </source>
</evidence>
<feature type="region of interest" description="Disordered" evidence="2">
    <location>
        <begin position="518"/>
        <end position="537"/>
    </location>
</feature>
<protein>
    <submittedName>
        <fullName evidence="4">Phospholipase-like protein</fullName>
    </submittedName>
</protein>
<dbReference type="Gene3D" id="4.10.60.10">
    <property type="entry name" value="Zinc finger, CCHC-type"/>
    <property type="match status" value="1"/>
</dbReference>
<feature type="domain" description="CCHC-type" evidence="3">
    <location>
        <begin position="566"/>
        <end position="581"/>
    </location>
</feature>
<dbReference type="PANTHER" id="PTHR48449">
    <property type="entry name" value="DUF1985 DOMAIN-CONTAINING PROTEIN"/>
    <property type="match status" value="1"/>
</dbReference>
<comment type="caution">
    <text evidence="4">The sequence shown here is derived from an EMBL/GenBank/DDBJ whole genome shotgun (WGS) entry which is preliminary data.</text>
</comment>
<dbReference type="InterPro" id="IPR036875">
    <property type="entry name" value="Znf_CCHC_sf"/>
</dbReference>
<keyword evidence="1" id="KW-0863">Zinc-finger</keyword>
<feature type="region of interest" description="Disordered" evidence="2">
    <location>
        <begin position="299"/>
        <end position="324"/>
    </location>
</feature>
<organism evidence="4">
    <name type="scientific">Tanacetum cinerariifolium</name>
    <name type="common">Dalmatian daisy</name>
    <name type="synonym">Chrysanthemum cinerariifolium</name>
    <dbReference type="NCBI Taxonomy" id="118510"/>
    <lineage>
        <taxon>Eukaryota</taxon>
        <taxon>Viridiplantae</taxon>
        <taxon>Streptophyta</taxon>
        <taxon>Embryophyta</taxon>
        <taxon>Tracheophyta</taxon>
        <taxon>Spermatophyta</taxon>
        <taxon>Magnoliopsida</taxon>
        <taxon>eudicotyledons</taxon>
        <taxon>Gunneridae</taxon>
        <taxon>Pentapetalae</taxon>
        <taxon>asterids</taxon>
        <taxon>campanulids</taxon>
        <taxon>Asterales</taxon>
        <taxon>Asteraceae</taxon>
        <taxon>Asteroideae</taxon>
        <taxon>Anthemideae</taxon>
        <taxon>Anthemidinae</taxon>
        <taxon>Tanacetum</taxon>
    </lineage>
</organism>
<dbReference type="SUPFAM" id="SSF57756">
    <property type="entry name" value="Retrovirus zinc finger-like domains"/>
    <property type="match status" value="1"/>
</dbReference>
<dbReference type="EMBL" id="BKCJ010006039">
    <property type="protein sequence ID" value="GEU70003.1"/>
    <property type="molecule type" value="Genomic_DNA"/>
</dbReference>
<accession>A0A6L2M7H9</accession>
<proteinExistence type="predicted"/>
<dbReference type="Pfam" id="PF00098">
    <property type="entry name" value="zf-CCHC"/>
    <property type="match status" value="1"/>
</dbReference>